<dbReference type="AlphaFoldDB" id="A0A8X6FB62"/>
<keyword evidence="2" id="KW-1185">Reference proteome</keyword>
<evidence type="ECO:0000313" key="1">
    <source>
        <dbReference type="EMBL" id="GFQ75835.1"/>
    </source>
</evidence>
<accession>A0A8X6FB62</accession>
<name>A0A8X6FB62_TRICU</name>
<organism evidence="1 2">
    <name type="scientific">Trichonephila clavata</name>
    <name type="common">Joro spider</name>
    <name type="synonym">Nephila clavata</name>
    <dbReference type="NCBI Taxonomy" id="2740835"/>
    <lineage>
        <taxon>Eukaryota</taxon>
        <taxon>Metazoa</taxon>
        <taxon>Ecdysozoa</taxon>
        <taxon>Arthropoda</taxon>
        <taxon>Chelicerata</taxon>
        <taxon>Arachnida</taxon>
        <taxon>Araneae</taxon>
        <taxon>Araneomorphae</taxon>
        <taxon>Entelegynae</taxon>
        <taxon>Araneoidea</taxon>
        <taxon>Nephilidae</taxon>
        <taxon>Trichonephila</taxon>
    </lineage>
</organism>
<evidence type="ECO:0000313" key="2">
    <source>
        <dbReference type="Proteomes" id="UP000887116"/>
    </source>
</evidence>
<dbReference type="EMBL" id="BMAO01011718">
    <property type="protein sequence ID" value="GFQ75835.1"/>
    <property type="molecule type" value="Genomic_DNA"/>
</dbReference>
<reference evidence="1" key="1">
    <citation type="submission" date="2020-07" db="EMBL/GenBank/DDBJ databases">
        <title>Multicomponent nature underlies the extraordinary mechanical properties of spider dragline silk.</title>
        <authorList>
            <person name="Kono N."/>
            <person name="Nakamura H."/>
            <person name="Mori M."/>
            <person name="Yoshida Y."/>
            <person name="Ohtoshi R."/>
            <person name="Malay A.D."/>
            <person name="Moran D.A.P."/>
            <person name="Tomita M."/>
            <person name="Numata K."/>
            <person name="Arakawa K."/>
        </authorList>
    </citation>
    <scope>NUCLEOTIDE SEQUENCE</scope>
</reference>
<sequence length="90" mass="10239">MYGELTCSDLSIKEGDINPTHTVSIRVTYSVNFVSGAEPKPNDSESDVTERQWQISSFRIRISLKSLSVKKKVSFSEKKILVQYIIYAFC</sequence>
<dbReference type="Proteomes" id="UP000887116">
    <property type="component" value="Unassembled WGS sequence"/>
</dbReference>
<gene>
    <name evidence="1" type="ORF">TNCT_260091</name>
</gene>
<protein>
    <submittedName>
        <fullName evidence="1">Uncharacterized protein</fullName>
    </submittedName>
</protein>
<comment type="caution">
    <text evidence="1">The sequence shown here is derived from an EMBL/GenBank/DDBJ whole genome shotgun (WGS) entry which is preliminary data.</text>
</comment>
<proteinExistence type="predicted"/>